<protein>
    <submittedName>
        <fullName evidence="4">T9SS type A sorting domain-containing protein</fullName>
    </submittedName>
</protein>
<evidence type="ECO:0000259" key="3">
    <source>
        <dbReference type="Pfam" id="PF18962"/>
    </source>
</evidence>
<keyword evidence="1 2" id="KW-0732">Signal</keyword>
<gene>
    <name evidence="4" type="ORF">E5167_13090</name>
</gene>
<dbReference type="Proteomes" id="UP000307657">
    <property type="component" value="Unassembled WGS sequence"/>
</dbReference>
<evidence type="ECO:0000313" key="5">
    <source>
        <dbReference type="Proteomes" id="UP000307657"/>
    </source>
</evidence>
<sequence length="937" mass="101123">MMKYINSSLGLTLVMLCFCCFSLSVNAQDYDLDTSLNNYTPIPQANKPSYLQTITDPVFGTKITRITGDVGSPIPNISGESWKNIARHGYSNRQPWNADESIIYLGKHKSSSGGWGPSLFLDGETYEVIKEANTASANEQRWHPTNPDLMLLLRDSGIYTWSYSTGNVNQLMSLSGYSNLSTGHTGNYTNDGSMISVFANRNSDGKQVVFAIDFANNVKYPDIDFSGIDIDWLSISPLGNYTMVNGDYGNGSDRTKVYDLQGNQVGPYWSEYGRPSHFDVAVDENGIEYAVGNSKSRPDEGRIIKRRLSDGVVTVLSQGGYGSHGSARSINRLGWVFTSQSSSSNWGPYYDELVAAKLDGTRVERIASIRSNLETYDNETQACPSPSGSRVIYASDWGNGTYPIQGYIVDFRDKLSGGGSTSVNAGTDKNICIGDTVTLTASGSQSYEWSTGDTTASITVTPDVTTTYTVTGTDANGDTTTDNVVVTVNAIPVANAGEDIEICQGEEITLTASGGDTYLWSNGETTPSITITPDITTNYSVIVTQNNCSSTDEVTVAVKPRQTINAGNDVDIYLGESTTLTVVAVGDISWSTGETTSSITVSPTYTTTYYVEATEANGCTAYDEVKVTVIGTVEPNAGADQYICNGESATLTASGGESYLWSTGETTATIVVNPNATTTYNVEVTNAISSGTDEVTVYVNEIPNVDAGNDQTIDIGQYVTLSATGADTYLWSNGATQPNIAVSPQQTTDYYVTGFKNNCSDVAQVRVTVNNTNAVNANAGKDQIICNGDTITLTASGGDEYLWSTGETTRIINVSPSEDTIYTVMVSNQYSSDSDDVLVEVIACENDDINSNPNYLYEIYPNPTTNGKLKIHLGGLSNNSNIFIHDAIGKLIYYETISDNNGLIFQKEIDISRFNTGLYFVTLEELEKSTTKKIIFN</sequence>
<dbReference type="Gene3D" id="2.60.40.10">
    <property type="entry name" value="Immunoglobulins"/>
    <property type="match status" value="1"/>
</dbReference>
<dbReference type="InterPro" id="IPR013783">
    <property type="entry name" value="Ig-like_fold"/>
</dbReference>
<feature type="domain" description="Secretion system C-terminal sorting" evidence="3">
    <location>
        <begin position="859"/>
        <end position="935"/>
    </location>
</feature>
<feature type="signal peptide" evidence="2">
    <location>
        <begin position="1"/>
        <end position="27"/>
    </location>
</feature>
<accession>A0A4U0EPF2</accession>
<dbReference type="AlphaFoldDB" id="A0A4U0EPF2"/>
<keyword evidence="5" id="KW-1185">Reference proteome</keyword>
<dbReference type="SUPFAM" id="SSF82171">
    <property type="entry name" value="DPP6 N-terminal domain-like"/>
    <property type="match status" value="1"/>
</dbReference>
<dbReference type="EMBL" id="SUPL01000007">
    <property type="protein sequence ID" value="TJY33430.1"/>
    <property type="molecule type" value="Genomic_DNA"/>
</dbReference>
<name>A0A4U0EPF2_9FLAO</name>
<dbReference type="InterPro" id="IPR026444">
    <property type="entry name" value="Secre_tail"/>
</dbReference>
<organism evidence="4 5">
    <name type="scientific">Pontimicrobium aquaticum</name>
    <dbReference type="NCBI Taxonomy" id="2565367"/>
    <lineage>
        <taxon>Bacteria</taxon>
        <taxon>Pseudomonadati</taxon>
        <taxon>Bacteroidota</taxon>
        <taxon>Flavobacteriia</taxon>
        <taxon>Flavobacteriales</taxon>
        <taxon>Flavobacteriaceae</taxon>
        <taxon>Pontimicrobium</taxon>
    </lineage>
</organism>
<comment type="caution">
    <text evidence="4">The sequence shown here is derived from an EMBL/GenBank/DDBJ whole genome shotgun (WGS) entry which is preliminary data.</text>
</comment>
<evidence type="ECO:0000313" key="4">
    <source>
        <dbReference type="EMBL" id="TJY33430.1"/>
    </source>
</evidence>
<evidence type="ECO:0000256" key="2">
    <source>
        <dbReference type="SAM" id="SignalP"/>
    </source>
</evidence>
<feature type="chain" id="PRO_5020422343" evidence="2">
    <location>
        <begin position="28"/>
        <end position="937"/>
    </location>
</feature>
<proteinExistence type="predicted"/>
<reference evidence="4 5" key="1">
    <citation type="submission" date="2019-04" db="EMBL/GenBank/DDBJ databases">
        <title>Lacinutrix sp. nov., isolated from marine water.</title>
        <authorList>
            <person name="Kim W."/>
        </authorList>
    </citation>
    <scope>NUCLEOTIDE SEQUENCE [LARGE SCALE GENOMIC DNA]</scope>
    <source>
        <strain evidence="4 5">CAU 1491</strain>
    </source>
</reference>
<dbReference type="OrthoDB" id="9765926at2"/>
<evidence type="ECO:0000256" key="1">
    <source>
        <dbReference type="ARBA" id="ARBA00022729"/>
    </source>
</evidence>
<dbReference type="NCBIfam" id="TIGR04183">
    <property type="entry name" value="Por_Secre_tail"/>
    <property type="match status" value="1"/>
</dbReference>
<dbReference type="Pfam" id="PF18962">
    <property type="entry name" value="Por_Secre_tail"/>
    <property type="match status" value="1"/>
</dbReference>